<dbReference type="KEGG" id="ctes:O987_11400"/>
<name>A0A076PHZ4_COMTE</name>
<proteinExistence type="predicted"/>
<dbReference type="PROSITE" id="PS51257">
    <property type="entry name" value="PROKAR_LIPOPROTEIN"/>
    <property type="match status" value="1"/>
</dbReference>
<protein>
    <recommendedName>
        <fullName evidence="5">Lipoprotein</fullName>
    </recommendedName>
</protein>
<dbReference type="EMBL" id="CP006704">
    <property type="protein sequence ID" value="AIJ46399.1"/>
    <property type="molecule type" value="Genomic_DNA"/>
</dbReference>
<dbReference type="RefSeq" id="WP_003056284.1">
    <property type="nucleotide sequence ID" value="NZ_CP006704.1"/>
</dbReference>
<gene>
    <name evidence="3" type="ORF">O987_11400</name>
</gene>
<reference evidence="3 4" key="1">
    <citation type="journal article" date="2014" name="Genome Announc.">
        <title>Complete Genome Sequence of Polychlorinated Biphenyl Degrader Comamonas testosteroni TK102 (NBRC 109938).</title>
        <authorList>
            <person name="Fukuda K."/>
            <person name="Hosoyama A."/>
            <person name="Tsuchikane K."/>
            <person name="Ohji S."/>
            <person name="Yamazoe A."/>
            <person name="Fujita N."/>
            <person name="Shintani M."/>
            <person name="Kimbara K."/>
        </authorList>
    </citation>
    <scope>NUCLEOTIDE SEQUENCE [LARGE SCALE GENOMIC DNA]</scope>
    <source>
        <strain evidence="3">TK102</strain>
    </source>
</reference>
<evidence type="ECO:0000313" key="4">
    <source>
        <dbReference type="Proteomes" id="UP000028782"/>
    </source>
</evidence>
<keyword evidence="2" id="KW-0732">Signal</keyword>
<sequence>MKALFLVAAVASMLAACSMMPGRDAGSNAQQTMGSSDVRHEWGRGAYQGPGTTALWSGGDDTSGGLGWRRD</sequence>
<feature type="chain" id="PRO_5001715757" description="Lipoprotein" evidence="2">
    <location>
        <begin position="22"/>
        <end position="71"/>
    </location>
</feature>
<evidence type="ECO:0000313" key="3">
    <source>
        <dbReference type="EMBL" id="AIJ46399.1"/>
    </source>
</evidence>
<feature type="region of interest" description="Disordered" evidence="1">
    <location>
        <begin position="21"/>
        <end position="71"/>
    </location>
</feature>
<evidence type="ECO:0008006" key="5">
    <source>
        <dbReference type="Google" id="ProtNLM"/>
    </source>
</evidence>
<evidence type="ECO:0000256" key="1">
    <source>
        <dbReference type="SAM" id="MobiDB-lite"/>
    </source>
</evidence>
<dbReference type="Proteomes" id="UP000028782">
    <property type="component" value="Chromosome"/>
</dbReference>
<dbReference type="AlphaFoldDB" id="A0A076PHZ4"/>
<accession>A0A076PHZ4</accession>
<feature type="compositionally biased region" description="Gly residues" evidence="1">
    <location>
        <begin position="61"/>
        <end position="71"/>
    </location>
</feature>
<feature type="signal peptide" evidence="2">
    <location>
        <begin position="1"/>
        <end position="21"/>
    </location>
</feature>
<dbReference type="HOGENOM" id="CLU_2733083_0_0_4"/>
<organism evidence="3 4">
    <name type="scientific">Comamonas testosteroni TK102</name>
    <dbReference type="NCBI Taxonomy" id="1392005"/>
    <lineage>
        <taxon>Bacteria</taxon>
        <taxon>Pseudomonadati</taxon>
        <taxon>Pseudomonadota</taxon>
        <taxon>Betaproteobacteria</taxon>
        <taxon>Burkholderiales</taxon>
        <taxon>Comamonadaceae</taxon>
        <taxon>Comamonas</taxon>
    </lineage>
</organism>
<evidence type="ECO:0000256" key="2">
    <source>
        <dbReference type="SAM" id="SignalP"/>
    </source>
</evidence>